<dbReference type="PANTHER" id="PTHR43767:SF1">
    <property type="entry name" value="NONRIBOSOMAL PEPTIDE SYNTHASE PES1 (EUROFUNG)-RELATED"/>
    <property type="match status" value="1"/>
</dbReference>
<dbReference type="Gene3D" id="3.30.300.30">
    <property type="match status" value="1"/>
</dbReference>
<dbReference type="InterPro" id="IPR020845">
    <property type="entry name" value="AMP-binding_CS"/>
</dbReference>
<dbReference type="PANTHER" id="PTHR43767">
    <property type="entry name" value="LONG-CHAIN-FATTY-ACID--COA LIGASE"/>
    <property type="match status" value="1"/>
</dbReference>
<accession>A0A9X0WFW9</accession>
<feature type="domain" description="AMP-dependent synthetase/ligase" evidence="1">
    <location>
        <begin position="115"/>
        <end position="318"/>
    </location>
</feature>
<evidence type="ECO:0000259" key="2">
    <source>
        <dbReference type="Pfam" id="PF13193"/>
    </source>
</evidence>
<dbReference type="InterPro" id="IPR050237">
    <property type="entry name" value="ATP-dep_AMP-bd_enzyme"/>
</dbReference>
<gene>
    <name evidence="3" type="ORF">CKO25_01845</name>
</gene>
<dbReference type="AlphaFoldDB" id="A0A9X0WFW9"/>
<name>A0A9X0WFW9_9GAMM</name>
<dbReference type="InterPro" id="IPR025110">
    <property type="entry name" value="AMP-bd_C"/>
</dbReference>
<dbReference type="Gene3D" id="3.40.50.12780">
    <property type="entry name" value="N-terminal domain of ligase-like"/>
    <property type="match status" value="1"/>
</dbReference>
<dbReference type="Proteomes" id="UP001138802">
    <property type="component" value="Unassembled WGS sequence"/>
</dbReference>
<feature type="domain" description="AMP-binding enzyme C-terminal" evidence="2">
    <location>
        <begin position="372"/>
        <end position="440"/>
    </location>
</feature>
<dbReference type="Pfam" id="PF13193">
    <property type="entry name" value="AMP-binding_C"/>
    <property type="match status" value="1"/>
</dbReference>
<dbReference type="EMBL" id="NRSD01000001">
    <property type="protein sequence ID" value="MBK1643417.1"/>
    <property type="molecule type" value="Genomic_DNA"/>
</dbReference>
<keyword evidence="4" id="KW-1185">Reference proteome</keyword>
<reference evidence="3 4" key="1">
    <citation type="journal article" date="2020" name="Microorganisms">
        <title>Osmotic Adaptation and Compatible Solute Biosynthesis of Phototrophic Bacteria as Revealed from Genome Analyses.</title>
        <authorList>
            <person name="Imhoff J.F."/>
            <person name="Rahn T."/>
            <person name="Kunzel S."/>
            <person name="Keller A."/>
            <person name="Neulinger S.C."/>
        </authorList>
    </citation>
    <scope>NUCLEOTIDE SEQUENCE [LARGE SCALE GENOMIC DNA]</scope>
    <source>
        <strain evidence="3 4">DSM 21303</strain>
    </source>
</reference>
<dbReference type="InterPro" id="IPR042099">
    <property type="entry name" value="ANL_N_sf"/>
</dbReference>
<evidence type="ECO:0000313" key="3">
    <source>
        <dbReference type="EMBL" id="MBK1643417.1"/>
    </source>
</evidence>
<dbReference type="SUPFAM" id="SSF56801">
    <property type="entry name" value="Acetyl-CoA synthetase-like"/>
    <property type="match status" value="1"/>
</dbReference>
<dbReference type="GO" id="GO:0016878">
    <property type="term" value="F:acid-thiol ligase activity"/>
    <property type="evidence" value="ECO:0007669"/>
    <property type="project" value="UniProtKB-ARBA"/>
</dbReference>
<evidence type="ECO:0000313" key="4">
    <source>
        <dbReference type="Proteomes" id="UP001138802"/>
    </source>
</evidence>
<proteinExistence type="predicted"/>
<organism evidence="3 4">
    <name type="scientific">Thiocapsa imhoffii</name>
    <dbReference type="NCBI Taxonomy" id="382777"/>
    <lineage>
        <taxon>Bacteria</taxon>
        <taxon>Pseudomonadati</taxon>
        <taxon>Pseudomonadota</taxon>
        <taxon>Gammaproteobacteria</taxon>
        <taxon>Chromatiales</taxon>
        <taxon>Chromatiaceae</taxon>
        <taxon>Thiocapsa</taxon>
    </lineage>
</organism>
<protein>
    <submittedName>
        <fullName evidence="3">AMP-dependent synthetase</fullName>
    </submittedName>
</protein>
<comment type="caution">
    <text evidence="3">The sequence shown here is derived from an EMBL/GenBank/DDBJ whole genome shotgun (WGS) entry which is preliminary data.</text>
</comment>
<sequence length="454" mass="48199">MSDVNATAGPSDSGRVILAASGRWTSTSWSSWVATRASMLQQQGVRARQVVICPDSPALDLVLMREALMRLGAALFPMRSGMSSDDILVLASSCGAEWRWCSRAGLVQSTGVAGPPDAPAAALLVKTSGSSGEPKIVMLARDALDAAADIANHWLAFGPEDRWLCCLRLSHIAGLAILHRWWRAGAGLVLHEGFDAARLAQDLQRQAVTHVSLVPVMLDRLLAIGAPPPASLRVVLIGGQALSTRLARRALAAGWPLYPTYGMTETGAQIATSATSLTQIPEAGRIGPLLPGVEIDHPGTGDEPKPIRIRGPMLMAGYANPARRPGQGLLGDWFATSDLGWVDQDGTLTVVGRVDEIVLIGGQKIALPRIAEQVLRAPGVQELEIVGLDDSVWGCRLVVVYAGTIDEARLAAWCKQQLAGAERPRAFKRIAALPRLATGKHDRVAIRALAQDGV</sequence>
<evidence type="ECO:0000259" key="1">
    <source>
        <dbReference type="Pfam" id="PF00501"/>
    </source>
</evidence>
<dbReference type="Pfam" id="PF00501">
    <property type="entry name" value="AMP-binding"/>
    <property type="match status" value="1"/>
</dbReference>
<dbReference type="PROSITE" id="PS00455">
    <property type="entry name" value="AMP_BINDING"/>
    <property type="match status" value="1"/>
</dbReference>
<dbReference type="InterPro" id="IPR045851">
    <property type="entry name" value="AMP-bd_C_sf"/>
</dbReference>
<dbReference type="InterPro" id="IPR000873">
    <property type="entry name" value="AMP-dep_synth/lig_dom"/>
</dbReference>